<dbReference type="HAMAP" id="MF_00541">
    <property type="entry name" value="RhaA"/>
    <property type="match status" value="1"/>
</dbReference>
<keyword evidence="5 6" id="KW-0684">Rhamnose metabolism</keyword>
<comment type="similarity">
    <text evidence="6">Belongs to the rhamnose isomerase family.</text>
</comment>
<comment type="pathway">
    <text evidence="6">Carbohydrate degradation; L-rhamnose degradation; glycerone phosphate from L-rhamnose: step 1/3.</text>
</comment>
<comment type="cofactor">
    <cofactor evidence="6">
        <name>Mn(2+)</name>
        <dbReference type="ChEBI" id="CHEBI:29035"/>
    </cofactor>
    <text evidence="6">Binds 1 Mn(2+) ion per subunit.</text>
</comment>
<comment type="subcellular location">
    <subcellularLocation>
        <location evidence="6">Cytoplasm</location>
    </subcellularLocation>
</comment>
<sequence length="420" mass="47557">MKTEQINQAFEYAKTRYAGFGIDVEKAIADMDKLSISLHCWQADDVTGFEAGNDELTGGIQVTGNYPGKARTIAELRADIDKAMSLIPGEHRVNLHALYGDFGGEKVDRDQIEIKHFQSWIDWAKEKGYKLDFNATCFSHEKSADGFTLSHRDPAIRQFWVEHVIRCRKIAEEIGRQLGSKCIHNIWIPDGSKDLIVDRSLYRQNLKNSLDNIFEYKSNDELMLDSIECKLFGIGSESFVVGSHEFYMGYGIANNKMITLDAGHFHPTEVISDKISSLLLFTPEILLHVSRGVRWDSDHVVILNDELQAIAQEIIRAKALDRVHVGLDFFDASINRIGAYVIGVRATQKAFLQALLEPSAQLNSYEVNGQNFERLALLEEAKSLPWAAVYDYYCSTKGITPAEDYISDIQEYERNVTSKR</sequence>
<comment type="function">
    <text evidence="6">Catalyzes the interconversion of L-rhamnose and L-rhamnulose.</text>
</comment>
<reference evidence="9" key="1">
    <citation type="submission" date="2016-11" db="EMBL/GenBank/DDBJ databases">
        <authorList>
            <person name="Varghese N."/>
            <person name="Submissions S."/>
        </authorList>
    </citation>
    <scope>NUCLEOTIDE SEQUENCE [LARGE SCALE GENOMIC DNA]</scope>
    <source>
        <strain evidence="9">DSM 19978</strain>
    </source>
</reference>
<proteinExistence type="inferred from homology"/>
<dbReference type="SUPFAM" id="SSF51658">
    <property type="entry name" value="Xylose isomerase-like"/>
    <property type="match status" value="1"/>
</dbReference>
<evidence type="ECO:0000256" key="5">
    <source>
        <dbReference type="ARBA" id="ARBA00023308"/>
    </source>
</evidence>
<dbReference type="InterPro" id="IPR036237">
    <property type="entry name" value="Xyl_isomerase-like_sf"/>
</dbReference>
<dbReference type="EMBL" id="FQWB01000003">
    <property type="protein sequence ID" value="SHG33770.1"/>
    <property type="molecule type" value="Genomic_DNA"/>
</dbReference>
<dbReference type="InterPro" id="IPR009308">
    <property type="entry name" value="Rhamnose_isomerase"/>
</dbReference>
<dbReference type="GO" id="GO:0030145">
    <property type="term" value="F:manganese ion binding"/>
    <property type="evidence" value="ECO:0007669"/>
    <property type="project" value="UniProtKB-UniRule"/>
</dbReference>
<keyword evidence="9" id="KW-1185">Reference proteome</keyword>
<gene>
    <name evidence="6" type="primary">rhaA</name>
    <name evidence="8" type="ORF">SAMN05443549_103307</name>
</gene>
<dbReference type="InterPro" id="IPR050337">
    <property type="entry name" value="L-rhamnose_isomerase"/>
</dbReference>
<dbReference type="GO" id="GO:0019324">
    <property type="term" value="P:L-lyxose metabolic process"/>
    <property type="evidence" value="ECO:0007669"/>
    <property type="project" value="TreeGrafter"/>
</dbReference>
<dbReference type="PANTHER" id="PTHR30268">
    <property type="entry name" value="L-RHAMNOSE ISOMERASE"/>
    <property type="match status" value="1"/>
</dbReference>
<dbReference type="AlphaFoldDB" id="A0A1M5J0M2"/>
<keyword evidence="1 6" id="KW-0963">Cytoplasm</keyword>
<organism evidence="8 9">
    <name type="scientific">Flavobacterium fluvii</name>
    <dbReference type="NCBI Taxonomy" id="468056"/>
    <lineage>
        <taxon>Bacteria</taxon>
        <taxon>Pseudomonadati</taxon>
        <taxon>Bacteroidota</taxon>
        <taxon>Flavobacteriia</taxon>
        <taxon>Flavobacteriales</taxon>
        <taxon>Flavobacteriaceae</taxon>
        <taxon>Flavobacterium</taxon>
    </lineage>
</organism>
<dbReference type="GO" id="GO:0019301">
    <property type="term" value="P:rhamnose catabolic process"/>
    <property type="evidence" value="ECO:0007669"/>
    <property type="project" value="UniProtKB-UniRule"/>
</dbReference>
<evidence type="ECO:0000256" key="1">
    <source>
        <dbReference type="ARBA" id="ARBA00022490"/>
    </source>
</evidence>
<dbReference type="PANTHER" id="PTHR30268:SF0">
    <property type="entry name" value="L-RHAMNOSE ISOMERASE"/>
    <property type="match status" value="1"/>
</dbReference>
<name>A0A1M5J0M2_9FLAO</name>
<accession>A0A1M5J0M2</accession>
<dbReference type="UniPathway" id="UPA00541">
    <property type="reaction ID" value="UER00601"/>
</dbReference>
<dbReference type="STRING" id="468056.SAMN05443549_103307"/>
<evidence type="ECO:0000256" key="7">
    <source>
        <dbReference type="NCBIfam" id="TIGR01748"/>
    </source>
</evidence>
<keyword evidence="2 6" id="KW-0479">Metal-binding</keyword>
<dbReference type="NCBIfam" id="TIGR01748">
    <property type="entry name" value="rhaA"/>
    <property type="match status" value="1"/>
</dbReference>
<feature type="binding site" evidence="6">
    <location>
        <position position="296"/>
    </location>
    <ligand>
        <name>Mn(2+)</name>
        <dbReference type="ChEBI" id="CHEBI:29035"/>
    </ligand>
</feature>
<feature type="binding site" evidence="6">
    <location>
        <position position="298"/>
    </location>
    <ligand>
        <name>Mn(2+)</name>
        <dbReference type="ChEBI" id="CHEBI:29035"/>
    </ligand>
</feature>
<dbReference type="EC" id="5.3.1.14" evidence="6 7"/>
<evidence type="ECO:0000256" key="4">
    <source>
        <dbReference type="ARBA" id="ARBA00023235"/>
    </source>
</evidence>
<evidence type="ECO:0000313" key="8">
    <source>
        <dbReference type="EMBL" id="SHG33770.1"/>
    </source>
</evidence>
<dbReference type="Pfam" id="PF06134">
    <property type="entry name" value="RhaA"/>
    <property type="match status" value="1"/>
</dbReference>
<evidence type="ECO:0000256" key="6">
    <source>
        <dbReference type="HAMAP-Rule" id="MF_00541"/>
    </source>
</evidence>
<evidence type="ECO:0000313" key="9">
    <source>
        <dbReference type="Proteomes" id="UP000184516"/>
    </source>
</evidence>
<evidence type="ECO:0000256" key="3">
    <source>
        <dbReference type="ARBA" id="ARBA00023211"/>
    </source>
</evidence>
<dbReference type="GO" id="GO:0005737">
    <property type="term" value="C:cytoplasm"/>
    <property type="evidence" value="ECO:0007669"/>
    <property type="project" value="UniProtKB-SubCell"/>
</dbReference>
<dbReference type="Gene3D" id="3.20.20.150">
    <property type="entry name" value="Divalent-metal-dependent TIM barrel enzymes"/>
    <property type="match status" value="1"/>
</dbReference>
<keyword evidence="3 6" id="KW-0464">Manganese</keyword>
<protein>
    <recommendedName>
        <fullName evidence="6 7">L-rhamnose isomerase</fullName>
        <ecNumber evidence="6 7">5.3.1.14</ecNumber>
    </recommendedName>
</protein>
<keyword evidence="4 6" id="KW-0413">Isomerase</keyword>
<feature type="binding site" evidence="6">
    <location>
        <position position="264"/>
    </location>
    <ligand>
        <name>Mn(2+)</name>
        <dbReference type="ChEBI" id="CHEBI:29035"/>
    </ligand>
</feature>
<evidence type="ECO:0000256" key="2">
    <source>
        <dbReference type="ARBA" id="ARBA00022723"/>
    </source>
</evidence>
<dbReference type="GO" id="GO:0008740">
    <property type="term" value="F:L-rhamnose isomerase activity"/>
    <property type="evidence" value="ECO:0007669"/>
    <property type="project" value="UniProtKB-UniRule"/>
</dbReference>
<comment type="catalytic activity">
    <reaction evidence="6">
        <text>L-rhamnopyranose = L-rhamnulose</text>
        <dbReference type="Rhea" id="RHEA:23160"/>
        <dbReference type="ChEBI" id="CHEBI:17897"/>
        <dbReference type="ChEBI" id="CHEBI:62346"/>
        <dbReference type="EC" id="5.3.1.14"/>
    </reaction>
</comment>
<dbReference type="OrthoDB" id="9766697at2"/>
<dbReference type="Proteomes" id="UP000184516">
    <property type="component" value="Unassembled WGS sequence"/>
</dbReference>
<dbReference type="RefSeq" id="WP_073370030.1">
    <property type="nucleotide sequence ID" value="NZ_FQWB01000003.1"/>
</dbReference>
<dbReference type="NCBIfam" id="NF002203">
    <property type="entry name" value="PRK01076.1"/>
    <property type="match status" value="1"/>
</dbReference>